<evidence type="ECO:0000256" key="2">
    <source>
        <dbReference type="PIRSR" id="PIRSR015753-2"/>
    </source>
</evidence>
<dbReference type="PANTHER" id="PTHR32419:SF6">
    <property type="entry name" value="GLUTATHIONE S-TRANSFERASE OMEGA-LIKE 1-RELATED"/>
    <property type="match status" value="1"/>
</dbReference>
<dbReference type="SFLD" id="SFLDG01148">
    <property type="entry name" value="Xi_(cytGST)"/>
    <property type="match status" value="1"/>
</dbReference>
<feature type="active site" description="Nucleophile" evidence="1">
    <location>
        <position position="48"/>
    </location>
</feature>
<evidence type="ECO:0000256" key="1">
    <source>
        <dbReference type="PIRSR" id="PIRSR015753-1"/>
    </source>
</evidence>
<dbReference type="EMBL" id="JAIWYP010000015">
    <property type="protein sequence ID" value="KAH3703447.1"/>
    <property type="molecule type" value="Genomic_DNA"/>
</dbReference>
<feature type="domain" description="GST C-terminal" evidence="4">
    <location>
        <begin position="151"/>
        <end position="286"/>
    </location>
</feature>
<reference evidence="5" key="2">
    <citation type="submission" date="2020-11" db="EMBL/GenBank/DDBJ databases">
        <authorList>
            <person name="McCartney M.A."/>
            <person name="Auch B."/>
            <person name="Kono T."/>
            <person name="Mallez S."/>
            <person name="Becker A."/>
            <person name="Gohl D.M."/>
            <person name="Silverstein K.A.T."/>
            <person name="Koren S."/>
            <person name="Bechman K.B."/>
            <person name="Herman A."/>
            <person name="Abrahante J.E."/>
            <person name="Garbe J."/>
        </authorList>
    </citation>
    <scope>NUCLEOTIDE SEQUENCE</scope>
    <source>
        <strain evidence="5">Duluth1</strain>
        <tissue evidence="5">Whole animal</tissue>
    </source>
</reference>
<keyword evidence="6" id="KW-1185">Reference proteome</keyword>
<proteinExistence type="predicted"/>
<evidence type="ECO:0000256" key="3">
    <source>
        <dbReference type="PIRSR" id="PIRSR015753-3"/>
    </source>
</evidence>
<evidence type="ECO:0000259" key="4">
    <source>
        <dbReference type="PROSITE" id="PS50405"/>
    </source>
</evidence>
<evidence type="ECO:0000313" key="6">
    <source>
        <dbReference type="Proteomes" id="UP000828390"/>
    </source>
</evidence>
<dbReference type="Pfam" id="PF13410">
    <property type="entry name" value="GST_C_2"/>
    <property type="match status" value="1"/>
</dbReference>
<dbReference type="PIRSF" id="PIRSF015753">
    <property type="entry name" value="GST"/>
    <property type="match status" value="1"/>
</dbReference>
<dbReference type="Proteomes" id="UP000828390">
    <property type="component" value="Unassembled WGS sequence"/>
</dbReference>
<dbReference type="InterPro" id="IPR010987">
    <property type="entry name" value="Glutathione-S-Trfase_C-like"/>
</dbReference>
<dbReference type="CDD" id="cd03190">
    <property type="entry name" value="GST_C_Omega_like"/>
    <property type="match status" value="1"/>
</dbReference>
<dbReference type="InterPro" id="IPR040079">
    <property type="entry name" value="Glutathione_S-Trfase"/>
</dbReference>
<reference evidence="5" key="1">
    <citation type="journal article" date="2019" name="bioRxiv">
        <title>The Genome of the Zebra Mussel, Dreissena polymorpha: A Resource for Invasive Species Research.</title>
        <authorList>
            <person name="McCartney M.A."/>
            <person name="Auch B."/>
            <person name="Kono T."/>
            <person name="Mallez S."/>
            <person name="Zhang Y."/>
            <person name="Obille A."/>
            <person name="Becker A."/>
            <person name="Abrahante J.E."/>
            <person name="Garbe J."/>
            <person name="Badalamenti J.P."/>
            <person name="Herman A."/>
            <person name="Mangelson H."/>
            <person name="Liachko I."/>
            <person name="Sullivan S."/>
            <person name="Sone E.D."/>
            <person name="Koren S."/>
            <person name="Silverstein K.A.T."/>
            <person name="Beckman K.B."/>
            <person name="Gohl D.M."/>
        </authorList>
    </citation>
    <scope>NUCLEOTIDE SEQUENCE</scope>
    <source>
        <strain evidence="5">Duluth1</strain>
        <tissue evidence="5">Whole animal</tissue>
    </source>
</reference>
<dbReference type="OrthoDB" id="2309723at2759"/>
<protein>
    <recommendedName>
        <fullName evidence="4">GST C-terminal domain-containing protein</fullName>
    </recommendedName>
</protein>
<feature type="binding site" evidence="2">
    <location>
        <begin position="134"/>
        <end position="135"/>
    </location>
    <ligand>
        <name>glutathione</name>
        <dbReference type="ChEBI" id="CHEBI:57925"/>
    </ligand>
</feature>
<dbReference type="SFLD" id="SFLDG01206">
    <property type="entry name" value="Xi.1"/>
    <property type="match status" value="1"/>
</dbReference>
<dbReference type="GO" id="GO:0004364">
    <property type="term" value="F:glutathione transferase activity"/>
    <property type="evidence" value="ECO:0007669"/>
    <property type="project" value="InterPro"/>
</dbReference>
<dbReference type="Pfam" id="PF13409">
    <property type="entry name" value="GST_N_2"/>
    <property type="match status" value="1"/>
</dbReference>
<dbReference type="GO" id="GO:0005737">
    <property type="term" value="C:cytoplasm"/>
    <property type="evidence" value="ECO:0007669"/>
    <property type="project" value="TreeGrafter"/>
</dbReference>
<gene>
    <name evidence="5" type="ORF">DPMN_078483</name>
</gene>
<dbReference type="InterPro" id="IPR036282">
    <property type="entry name" value="Glutathione-S-Trfase_C_sf"/>
</dbReference>
<dbReference type="InterPro" id="IPR016639">
    <property type="entry name" value="GST_Omega/GSH"/>
</dbReference>
<dbReference type="InterPro" id="IPR047047">
    <property type="entry name" value="GST_Omega-like_C"/>
</dbReference>
<accession>A0A9D3YMB9</accession>
<dbReference type="InterPro" id="IPR004045">
    <property type="entry name" value="Glutathione_S-Trfase_N"/>
</dbReference>
<comment type="caution">
    <text evidence="5">The sequence shown here is derived from an EMBL/GenBank/DDBJ whole genome shotgun (WGS) entry which is preliminary data.</text>
</comment>
<sequence>MSEVAKYISKKGEFVRKDSVFRNWVTADGSSGFLAEAGRYHLYVSLACPWAHRTLIMRRLKGLDDVISVNIVDWHMTRPKGWAFSPEKAGCTPDTVNGCQALSEIYKMANPDYEGAWTVPVLWDIQRRTIVNNESSEIIRMLNSEFNAFCRTSEQRQFDFYPEELIGEIEQLNTWIYPNINNGVYRSGFAQSQAAYDEAVMALFDNLDKAESILAGSRFLAGPKMTEADIRLFPTLVRFDWVYHGHFKCNKKMLKEYPNLWAYTRDIYQTPGVADTVNKEHIRRHYHESHPSINQFAITSIGPDLDFMEPHQRETFGVLNEYRAKHL</sequence>
<organism evidence="5 6">
    <name type="scientific">Dreissena polymorpha</name>
    <name type="common">Zebra mussel</name>
    <name type="synonym">Mytilus polymorpha</name>
    <dbReference type="NCBI Taxonomy" id="45954"/>
    <lineage>
        <taxon>Eukaryota</taxon>
        <taxon>Metazoa</taxon>
        <taxon>Spiralia</taxon>
        <taxon>Lophotrochozoa</taxon>
        <taxon>Mollusca</taxon>
        <taxon>Bivalvia</taxon>
        <taxon>Autobranchia</taxon>
        <taxon>Heteroconchia</taxon>
        <taxon>Euheterodonta</taxon>
        <taxon>Imparidentia</taxon>
        <taxon>Neoheterodontei</taxon>
        <taxon>Myida</taxon>
        <taxon>Dreissenoidea</taxon>
        <taxon>Dreissenidae</taxon>
        <taxon>Dreissena</taxon>
    </lineage>
</organism>
<dbReference type="AlphaFoldDB" id="A0A9D3YMB9"/>
<feature type="site" description="Lowers pKa of active site Cys" evidence="3">
    <location>
        <position position="243"/>
    </location>
</feature>
<feature type="binding site" evidence="2">
    <location>
        <position position="82"/>
    </location>
    <ligand>
        <name>glutathione</name>
        <dbReference type="ChEBI" id="CHEBI:57925"/>
    </ligand>
</feature>
<dbReference type="Gene3D" id="1.20.1050.10">
    <property type="match status" value="1"/>
</dbReference>
<feature type="active site" description="Proton donor/acceptor" evidence="1">
    <location>
        <position position="185"/>
    </location>
</feature>
<evidence type="ECO:0000313" key="5">
    <source>
        <dbReference type="EMBL" id="KAH3703447.1"/>
    </source>
</evidence>
<dbReference type="PANTHER" id="PTHR32419">
    <property type="entry name" value="GLUTATHIONYL-HYDROQUINONE REDUCTASE"/>
    <property type="match status" value="1"/>
</dbReference>
<dbReference type="SFLD" id="SFLDS00019">
    <property type="entry name" value="Glutathione_Transferase_(cytos"/>
    <property type="match status" value="1"/>
</dbReference>
<dbReference type="Gene3D" id="3.40.30.10">
    <property type="entry name" value="Glutaredoxin"/>
    <property type="match status" value="1"/>
</dbReference>
<dbReference type="InterPro" id="IPR036249">
    <property type="entry name" value="Thioredoxin-like_sf"/>
</dbReference>
<dbReference type="SUPFAM" id="SSF47616">
    <property type="entry name" value="GST C-terminal domain-like"/>
    <property type="match status" value="1"/>
</dbReference>
<feature type="site" description="Lowers pKa of active site Cys" evidence="3">
    <location>
        <position position="286"/>
    </location>
</feature>
<name>A0A9D3YMB9_DREPO</name>
<dbReference type="SUPFAM" id="SSF52833">
    <property type="entry name" value="Thioredoxin-like"/>
    <property type="match status" value="1"/>
</dbReference>
<dbReference type="PROSITE" id="PS50405">
    <property type="entry name" value="GST_CTER"/>
    <property type="match status" value="1"/>
</dbReference>
<dbReference type="FunFam" id="3.40.30.10:FF:000058">
    <property type="entry name" value="Glutathione S-transferase, omega"/>
    <property type="match status" value="1"/>
</dbReference>